<feature type="domain" description="ABC transporter" evidence="5">
    <location>
        <begin position="5"/>
        <end position="254"/>
    </location>
</feature>
<evidence type="ECO:0000256" key="1">
    <source>
        <dbReference type="ARBA" id="ARBA00005417"/>
    </source>
</evidence>
<evidence type="ECO:0000256" key="4">
    <source>
        <dbReference type="ARBA" id="ARBA00022840"/>
    </source>
</evidence>
<keyword evidence="4 6" id="KW-0067">ATP-binding</keyword>
<comment type="similarity">
    <text evidence="1">Belongs to the ABC transporter superfamily.</text>
</comment>
<dbReference type="EMBL" id="CP016786">
    <property type="protein sequence ID" value="ASW42872.1"/>
    <property type="molecule type" value="Genomic_DNA"/>
</dbReference>
<dbReference type="InterPro" id="IPR003439">
    <property type="entry name" value="ABC_transporter-like_ATP-bd"/>
</dbReference>
<dbReference type="GO" id="GO:0005524">
    <property type="term" value="F:ATP binding"/>
    <property type="evidence" value="ECO:0007669"/>
    <property type="project" value="UniProtKB-KW"/>
</dbReference>
<dbReference type="OrthoDB" id="9806285at2"/>
<evidence type="ECO:0000313" key="7">
    <source>
        <dbReference type="Proteomes" id="UP000264883"/>
    </source>
</evidence>
<accession>A0A343JBG4</accession>
<dbReference type="AlphaFoldDB" id="A0A343JBG4"/>
<evidence type="ECO:0000313" key="6">
    <source>
        <dbReference type="EMBL" id="ASW42872.1"/>
    </source>
</evidence>
<organism evidence="6 7">
    <name type="scientific">Clostridium isatidis</name>
    <dbReference type="NCBI Taxonomy" id="182773"/>
    <lineage>
        <taxon>Bacteria</taxon>
        <taxon>Bacillati</taxon>
        <taxon>Bacillota</taxon>
        <taxon>Clostridia</taxon>
        <taxon>Eubacteriales</taxon>
        <taxon>Clostridiaceae</taxon>
        <taxon>Clostridium</taxon>
    </lineage>
</organism>
<dbReference type="KEGG" id="cia:BEN51_05125"/>
<dbReference type="Gene3D" id="3.40.50.300">
    <property type="entry name" value="P-loop containing nucleotide triphosphate hydrolases"/>
    <property type="match status" value="1"/>
</dbReference>
<dbReference type="GO" id="GO:0016887">
    <property type="term" value="F:ATP hydrolysis activity"/>
    <property type="evidence" value="ECO:0007669"/>
    <property type="project" value="InterPro"/>
</dbReference>
<name>A0A343JBG4_9CLOT</name>
<dbReference type="PROSITE" id="PS00211">
    <property type="entry name" value="ABC_TRANSPORTER_1"/>
    <property type="match status" value="1"/>
</dbReference>
<sequence length="318" mass="36110">MGAVLEVENLCVDYITENGHIRAVDNVSFVIEEGKSLGLAGESGCGKSTIAYSLMRLHRPPALINRGKIIMDGKDILSLSENELQKFRWKKISMVFQSAMNCLNPVVTLEKQFFELYRTHDITKSRKEARKMAEELLKIVGIPPERLKDYPHQLSGGMRQRAVIAMALALKPKLLILDEPTTALDTVVQRDILQKIYELKKEFNFSILFITHDISLMMEFCDTVAIMYAGKIVEQAPSKKILKKPQHPYSYGLKNSFPSLQGEVKYMEGIPGSPLDLKCIPKGCRFQDRCFKATKICFEKEPEISLLDEGFFFCHNPL</sequence>
<dbReference type="NCBIfam" id="TIGR01727">
    <property type="entry name" value="oligo_HPY"/>
    <property type="match status" value="1"/>
</dbReference>
<gene>
    <name evidence="6" type="ORF">BEN51_05125</name>
</gene>
<dbReference type="InterPro" id="IPR003593">
    <property type="entry name" value="AAA+_ATPase"/>
</dbReference>
<evidence type="ECO:0000259" key="5">
    <source>
        <dbReference type="PROSITE" id="PS50893"/>
    </source>
</evidence>
<reference evidence="6 7" key="1">
    <citation type="submission" date="2016-08" db="EMBL/GenBank/DDBJ databases">
        <title>Complete Genome Sequence Of The Indigo Reducing Clostridium isatidis DSM15098.</title>
        <authorList>
            <person name="Little G.T."/>
            <person name="Minton N.P."/>
        </authorList>
    </citation>
    <scope>NUCLEOTIDE SEQUENCE [LARGE SCALE GENOMIC DNA]</scope>
    <source>
        <strain evidence="6 7">DSM 15098</strain>
    </source>
</reference>
<keyword evidence="2" id="KW-0813">Transport</keyword>
<dbReference type="Pfam" id="PF08352">
    <property type="entry name" value="oligo_HPY"/>
    <property type="match status" value="1"/>
</dbReference>
<dbReference type="InterPro" id="IPR017871">
    <property type="entry name" value="ABC_transporter-like_CS"/>
</dbReference>
<dbReference type="PANTHER" id="PTHR43067:SF3">
    <property type="entry name" value="MALTOSE ABC TRANSPORTER, ATP-BINDING PROTEIN"/>
    <property type="match status" value="1"/>
</dbReference>
<protein>
    <submittedName>
        <fullName evidence="6">Sugar ABC transporter ATP-binding protein</fullName>
    </submittedName>
</protein>
<dbReference type="SUPFAM" id="SSF52540">
    <property type="entry name" value="P-loop containing nucleoside triphosphate hydrolases"/>
    <property type="match status" value="1"/>
</dbReference>
<dbReference type="PANTHER" id="PTHR43067">
    <property type="entry name" value="OLIGOPEPTIDE/DIPEPTIDE ABC TRANSPORTER, ATPASE SUBUNIT"/>
    <property type="match status" value="1"/>
</dbReference>
<evidence type="ECO:0000256" key="3">
    <source>
        <dbReference type="ARBA" id="ARBA00022741"/>
    </source>
</evidence>
<dbReference type="CDD" id="cd03257">
    <property type="entry name" value="ABC_NikE_OppD_transporters"/>
    <property type="match status" value="1"/>
</dbReference>
<proteinExistence type="inferred from homology"/>
<dbReference type="InterPro" id="IPR013563">
    <property type="entry name" value="Oligopep_ABC_C"/>
</dbReference>
<evidence type="ECO:0000256" key="2">
    <source>
        <dbReference type="ARBA" id="ARBA00022448"/>
    </source>
</evidence>
<dbReference type="RefSeq" id="WP_119865010.1">
    <property type="nucleotide sequence ID" value="NZ_CP016786.1"/>
</dbReference>
<dbReference type="PROSITE" id="PS50893">
    <property type="entry name" value="ABC_TRANSPORTER_2"/>
    <property type="match status" value="1"/>
</dbReference>
<dbReference type="Pfam" id="PF00005">
    <property type="entry name" value="ABC_tran"/>
    <property type="match status" value="1"/>
</dbReference>
<dbReference type="GO" id="GO:0015833">
    <property type="term" value="P:peptide transport"/>
    <property type="evidence" value="ECO:0007669"/>
    <property type="project" value="InterPro"/>
</dbReference>
<dbReference type="InterPro" id="IPR027417">
    <property type="entry name" value="P-loop_NTPase"/>
</dbReference>
<dbReference type="FunFam" id="3.40.50.300:FF:000016">
    <property type="entry name" value="Oligopeptide ABC transporter ATP-binding component"/>
    <property type="match status" value="1"/>
</dbReference>
<keyword evidence="3" id="KW-0547">Nucleotide-binding</keyword>
<dbReference type="Proteomes" id="UP000264883">
    <property type="component" value="Chromosome"/>
</dbReference>
<dbReference type="SMART" id="SM00382">
    <property type="entry name" value="AAA"/>
    <property type="match status" value="1"/>
</dbReference>
<keyword evidence="7" id="KW-1185">Reference proteome</keyword>